<dbReference type="PANTHER" id="PTHR43162">
    <property type="match status" value="1"/>
</dbReference>
<accession>A0AAN7SU08</accession>
<dbReference type="SUPFAM" id="SSF51735">
    <property type="entry name" value="NAD(P)-binding Rossmann-fold domains"/>
    <property type="match status" value="1"/>
</dbReference>
<proteinExistence type="predicted"/>
<dbReference type="InterPro" id="IPR036291">
    <property type="entry name" value="NAD(P)-bd_dom_sf"/>
</dbReference>
<evidence type="ECO:0000313" key="2">
    <source>
        <dbReference type="EMBL" id="KAK5081541.1"/>
    </source>
</evidence>
<dbReference type="AlphaFoldDB" id="A0AAN7SU08"/>
<dbReference type="Gene3D" id="3.40.50.720">
    <property type="entry name" value="NAD(P)-binding Rossmann-like Domain"/>
    <property type="match status" value="1"/>
</dbReference>
<dbReference type="InterPro" id="IPR008030">
    <property type="entry name" value="NmrA-like"/>
</dbReference>
<keyword evidence="3" id="KW-1185">Reference proteome</keyword>
<reference evidence="2 3" key="1">
    <citation type="submission" date="2023-08" db="EMBL/GenBank/DDBJ databases">
        <title>Black Yeasts Isolated from many extreme environments.</title>
        <authorList>
            <person name="Coleine C."/>
            <person name="Stajich J.E."/>
            <person name="Selbmann L."/>
        </authorList>
    </citation>
    <scope>NUCLEOTIDE SEQUENCE [LARGE SCALE GENOMIC DNA]</scope>
    <source>
        <strain evidence="2 3">CCFEE 5910</strain>
    </source>
</reference>
<name>A0AAN7SU08_9EURO</name>
<dbReference type="Pfam" id="PF05368">
    <property type="entry name" value="NmrA"/>
    <property type="match status" value="1"/>
</dbReference>
<feature type="domain" description="NmrA-like" evidence="1">
    <location>
        <begin position="7"/>
        <end position="301"/>
    </location>
</feature>
<dbReference type="PANTHER" id="PTHR43162:SF1">
    <property type="entry name" value="PRESTALK A DIFFERENTIATION PROTEIN A"/>
    <property type="match status" value="1"/>
</dbReference>
<gene>
    <name evidence="2" type="ORF">LTR05_007672</name>
</gene>
<protein>
    <recommendedName>
        <fullName evidence="1">NmrA-like domain-containing protein</fullName>
    </recommendedName>
</protein>
<dbReference type="InterPro" id="IPR051604">
    <property type="entry name" value="Ergot_Alk_Oxidoreductase"/>
</dbReference>
<dbReference type="EMBL" id="JAVRRJ010000009">
    <property type="protein sequence ID" value="KAK5081541.1"/>
    <property type="molecule type" value="Genomic_DNA"/>
</dbReference>
<comment type="caution">
    <text evidence="2">The sequence shown here is derived from an EMBL/GenBank/DDBJ whole genome shotgun (WGS) entry which is preliminary data.</text>
</comment>
<organism evidence="2 3">
    <name type="scientific">Lithohypha guttulata</name>
    <dbReference type="NCBI Taxonomy" id="1690604"/>
    <lineage>
        <taxon>Eukaryota</taxon>
        <taxon>Fungi</taxon>
        <taxon>Dikarya</taxon>
        <taxon>Ascomycota</taxon>
        <taxon>Pezizomycotina</taxon>
        <taxon>Eurotiomycetes</taxon>
        <taxon>Chaetothyriomycetidae</taxon>
        <taxon>Chaetothyriales</taxon>
        <taxon>Trichomeriaceae</taxon>
        <taxon>Lithohypha</taxon>
    </lineage>
</organism>
<evidence type="ECO:0000313" key="3">
    <source>
        <dbReference type="Proteomes" id="UP001309876"/>
    </source>
</evidence>
<dbReference type="Proteomes" id="UP001309876">
    <property type="component" value="Unassembled WGS sequence"/>
</dbReference>
<evidence type="ECO:0000259" key="1">
    <source>
        <dbReference type="Pfam" id="PF05368"/>
    </source>
</evidence>
<sequence length="307" mass="33915">MTTKYDNVIVFGPTGAVGSDVALEASKRGAKVWLAMRDPSKSISTITQEQESNGSFERIKADLSDPESVKQAVQKSGAKAAFFYMVHGLPDMKPSIQAINDGGAEYVVFLSSYTIHPDLKPREVKPDQVIAHFHAKVEIAVEEVGIASTMLRPGFFSTNVLDQNLDRSKEPWRATISESDAKWDCICQVDIGRVGGAVLVDRPSNDHKEIVYLTGPQHLSRAEMLAIVEAKSGHKIDINRLAGVEYRDYLVSVGLPKFLADFFVKDEASYAVTSYSQAHIKQATDNIKKYSGYEPTTFEEFVAKKFS</sequence>